<protein>
    <recommendedName>
        <fullName evidence="3">DNA methylase adenine-specific domain-containing protein</fullName>
    </recommendedName>
</protein>
<evidence type="ECO:0000256" key="1">
    <source>
        <dbReference type="ARBA" id="ARBA00022747"/>
    </source>
</evidence>
<dbReference type="Pfam" id="PF02384">
    <property type="entry name" value="N6_Mtase"/>
    <property type="match status" value="1"/>
</dbReference>
<dbReference type="GeneID" id="96745124"/>
<feature type="region of interest" description="Disordered" evidence="2">
    <location>
        <begin position="96"/>
        <end position="119"/>
    </location>
</feature>
<feature type="domain" description="DNA methylase adenine-specific" evidence="3">
    <location>
        <begin position="141"/>
        <end position="366"/>
    </location>
</feature>
<comment type="caution">
    <text evidence="4">The sequence shown here is derived from an EMBL/GenBank/DDBJ whole genome shotgun (WGS) entry which is preliminary data.</text>
</comment>
<dbReference type="PRINTS" id="PR00507">
    <property type="entry name" value="N12N6MTFRASE"/>
</dbReference>
<dbReference type="GO" id="GO:0008170">
    <property type="term" value="F:N-methyltransferase activity"/>
    <property type="evidence" value="ECO:0007669"/>
    <property type="project" value="InterPro"/>
</dbReference>
<evidence type="ECO:0000313" key="4">
    <source>
        <dbReference type="EMBL" id="OMI40256.1"/>
    </source>
</evidence>
<evidence type="ECO:0000256" key="2">
    <source>
        <dbReference type="SAM" id="MobiDB-lite"/>
    </source>
</evidence>
<dbReference type="EMBL" id="ASQP01000099">
    <property type="protein sequence ID" value="OMI40256.1"/>
    <property type="molecule type" value="Genomic_DNA"/>
</dbReference>
<dbReference type="InterPro" id="IPR003356">
    <property type="entry name" value="DNA_methylase_A-5"/>
</dbReference>
<proteinExistence type="predicted"/>
<name>A0A1R1SPN5_9ACTN</name>
<dbReference type="GO" id="GO:0032259">
    <property type="term" value="P:methylation"/>
    <property type="evidence" value="ECO:0007669"/>
    <property type="project" value="InterPro"/>
</dbReference>
<dbReference type="PANTHER" id="PTHR42998:SF1">
    <property type="entry name" value="TYPE I RESTRICTION ENZYME HINDI METHYLASE SUBUNIT"/>
    <property type="match status" value="1"/>
</dbReference>
<gene>
    <name evidence="4" type="ORF">SPAR_06760</name>
</gene>
<evidence type="ECO:0000313" key="5">
    <source>
        <dbReference type="Proteomes" id="UP000186168"/>
    </source>
</evidence>
<organism evidence="4 5">
    <name type="scientific">Streptomyces sparsogenes DSM 40356</name>
    <dbReference type="NCBI Taxonomy" id="1331668"/>
    <lineage>
        <taxon>Bacteria</taxon>
        <taxon>Bacillati</taxon>
        <taxon>Actinomycetota</taxon>
        <taxon>Actinomycetes</taxon>
        <taxon>Kitasatosporales</taxon>
        <taxon>Streptomycetaceae</taxon>
        <taxon>Streptomyces</taxon>
    </lineage>
</organism>
<dbReference type="GO" id="GO:0009307">
    <property type="term" value="P:DNA restriction-modification system"/>
    <property type="evidence" value="ECO:0007669"/>
    <property type="project" value="UniProtKB-KW"/>
</dbReference>
<dbReference type="AlphaFoldDB" id="A0A1R1SPN5"/>
<dbReference type="SUPFAM" id="SSF53335">
    <property type="entry name" value="S-adenosyl-L-methionine-dependent methyltransferases"/>
    <property type="match status" value="1"/>
</dbReference>
<dbReference type="STRING" id="67365.GCA_001704635_07710"/>
<dbReference type="RefSeq" id="WP_065964577.1">
    <property type="nucleotide sequence ID" value="NZ_ASQP01000099.1"/>
</dbReference>
<sequence>MTSSRAVPVTLAEIARLAGVGRAAVSNWRRRHDSFPERIGGTDLSPQFSLAEIEAWLRDNNKLKNAAGREWLWPQFEALGSRDETGLAVAAAGRLMSGPGGKRKTTGPLGPADLPGLSDPARELVGKALELGRREGPAETFEFLLRRWLDVHVRQISTTPAPLATLMAELAIRLRARGRAVSDGSGGVLTILDPACGTGHLLAAASGNSPARLIGCDRDPVLAELAGARLTLLPSLTGAEPASRVEAADSLRADPFADTRADLVLCNPPFNERDWGYEELATDARWAHGMPPRTEPELAWVQHCLARLRPGGTAVVLLPPAVATRRAGRRIRGSLLRTGQLRAVVALPPGCAAPHSVSLHLWILRMPATGETAQGVGELLLADGVARFPRVSARDSVPDWEALGAFVRSAVDAVGQEGLAEDRASLSSEHALPECVAAVPVIDLLDDEVDLTPGRHITPRASGDGPRLSDSWSEFGKLVADIGDTGGRLAALALSDAETGTQPTTTVGELARAGALTLRGGQQPANGTVCEGQPADGGVSLLTVPDLLLGGEPRSWLSRADAEAAGTAVAEPGDVVVAGVARAFSAWVHQGRPLALGPQLYALRVHPDKLDAWFLAGSLRAPANARQAGTHASSSSRVDVRKLQVRQVPLAQQRQYSEAFQQVAAFERLVTRLNTLGGGLVRDLSDELAAGRLSGTV</sequence>
<keyword evidence="1" id="KW-0680">Restriction system</keyword>
<dbReference type="PROSITE" id="PS00092">
    <property type="entry name" value="N6_MTASE"/>
    <property type="match status" value="1"/>
</dbReference>
<dbReference type="PANTHER" id="PTHR42998">
    <property type="entry name" value="TYPE I RESTRICTION ENZYME HINDVIIP M PROTEIN-RELATED"/>
    <property type="match status" value="1"/>
</dbReference>
<dbReference type="GO" id="GO:0003677">
    <property type="term" value="F:DNA binding"/>
    <property type="evidence" value="ECO:0007669"/>
    <property type="project" value="InterPro"/>
</dbReference>
<dbReference type="InterPro" id="IPR029063">
    <property type="entry name" value="SAM-dependent_MTases_sf"/>
</dbReference>
<dbReference type="InterPro" id="IPR052916">
    <property type="entry name" value="Type-I_RE_MTase_Subunit"/>
</dbReference>
<keyword evidence="5" id="KW-1185">Reference proteome</keyword>
<accession>A0A1R1SPN5</accession>
<dbReference type="Proteomes" id="UP000186168">
    <property type="component" value="Unassembled WGS sequence"/>
</dbReference>
<dbReference type="InterPro" id="IPR002052">
    <property type="entry name" value="DNA_methylase_N6_adenine_CS"/>
</dbReference>
<evidence type="ECO:0000259" key="3">
    <source>
        <dbReference type="Pfam" id="PF02384"/>
    </source>
</evidence>
<dbReference type="CDD" id="cd02440">
    <property type="entry name" value="AdoMet_MTases"/>
    <property type="match status" value="1"/>
</dbReference>
<dbReference type="Gene3D" id="3.40.50.150">
    <property type="entry name" value="Vaccinia Virus protein VP39"/>
    <property type="match status" value="1"/>
</dbReference>
<reference evidence="4 5" key="1">
    <citation type="submission" date="2013-05" db="EMBL/GenBank/DDBJ databases">
        <title>Genome sequence of Streptomyces sparsogenes DSM 40356.</title>
        <authorList>
            <person name="Coyne S."/>
            <person name="Seebeck F.P."/>
        </authorList>
    </citation>
    <scope>NUCLEOTIDE SEQUENCE [LARGE SCALE GENOMIC DNA]</scope>
    <source>
        <strain evidence="4 5">DSM 40356</strain>
    </source>
</reference>